<reference evidence="1 2" key="1">
    <citation type="journal article" date="2019" name="Sci. Rep.">
        <title>Orb-weaving spider Araneus ventricosus genome elucidates the spidroin gene catalogue.</title>
        <authorList>
            <person name="Kono N."/>
            <person name="Nakamura H."/>
            <person name="Ohtoshi R."/>
            <person name="Moran D.A.P."/>
            <person name="Shinohara A."/>
            <person name="Yoshida Y."/>
            <person name="Fujiwara M."/>
            <person name="Mori M."/>
            <person name="Tomita M."/>
            <person name="Arakawa K."/>
        </authorList>
    </citation>
    <scope>NUCLEOTIDE SEQUENCE [LARGE SCALE GENOMIC DNA]</scope>
</reference>
<dbReference type="EMBL" id="BGPR01003123">
    <property type="protein sequence ID" value="GBM83971.1"/>
    <property type="molecule type" value="Genomic_DNA"/>
</dbReference>
<gene>
    <name evidence="1" type="ORF">AVEN_138084_1</name>
</gene>
<dbReference type="AlphaFoldDB" id="A0A4Y2J146"/>
<dbReference type="Proteomes" id="UP000499080">
    <property type="component" value="Unassembled WGS sequence"/>
</dbReference>
<evidence type="ECO:0000313" key="2">
    <source>
        <dbReference type="Proteomes" id="UP000499080"/>
    </source>
</evidence>
<protein>
    <submittedName>
        <fullName evidence="1">Uncharacterized protein</fullName>
    </submittedName>
</protein>
<accession>A0A4Y2J146</accession>
<comment type="caution">
    <text evidence="1">The sequence shown here is derived from an EMBL/GenBank/DDBJ whole genome shotgun (WGS) entry which is preliminary data.</text>
</comment>
<keyword evidence="2" id="KW-1185">Reference proteome</keyword>
<proteinExistence type="predicted"/>
<organism evidence="1 2">
    <name type="scientific">Araneus ventricosus</name>
    <name type="common">Orbweaver spider</name>
    <name type="synonym">Epeira ventricosa</name>
    <dbReference type="NCBI Taxonomy" id="182803"/>
    <lineage>
        <taxon>Eukaryota</taxon>
        <taxon>Metazoa</taxon>
        <taxon>Ecdysozoa</taxon>
        <taxon>Arthropoda</taxon>
        <taxon>Chelicerata</taxon>
        <taxon>Arachnida</taxon>
        <taxon>Araneae</taxon>
        <taxon>Araneomorphae</taxon>
        <taxon>Entelegynae</taxon>
        <taxon>Araneoidea</taxon>
        <taxon>Araneidae</taxon>
        <taxon>Araneus</taxon>
    </lineage>
</organism>
<name>A0A4Y2J146_ARAVE</name>
<evidence type="ECO:0000313" key="1">
    <source>
        <dbReference type="EMBL" id="GBM83971.1"/>
    </source>
</evidence>
<sequence length="101" mass="11859">MKVVTIYDSGWRRNSHHRPRHYFSPQEVLSVIGVEVTQPYNITILTRQARTCLLMRRLPIRVLVVSNPGWENAHLYREIQKFLVNFKGRSGKQNKSSLIRA</sequence>